<dbReference type="EMBL" id="EAAA01002524">
    <property type="status" value="NOT_ANNOTATED_CDS"/>
    <property type="molecule type" value="Genomic_DNA"/>
</dbReference>
<dbReference type="InParanoid" id="H2XMJ1"/>
<protein>
    <submittedName>
        <fullName evidence="1">Uncharacterized protein</fullName>
    </submittedName>
</protein>
<reference evidence="1" key="3">
    <citation type="submission" date="2025-08" db="UniProtKB">
        <authorList>
            <consortium name="Ensembl"/>
        </authorList>
    </citation>
    <scope>IDENTIFICATION</scope>
</reference>
<dbReference type="Ensembl" id="ENSCINT00000032967.1">
    <property type="protein sequence ID" value="ENSCINP00000030874.1"/>
    <property type="gene ID" value="ENSCING00000018755.1"/>
</dbReference>
<evidence type="ECO:0000313" key="1">
    <source>
        <dbReference type="Ensembl" id="ENSCINP00000030874.1"/>
    </source>
</evidence>
<name>H2XMJ1_CIOIN</name>
<dbReference type="Proteomes" id="UP000008144">
    <property type="component" value="Chromosome 7"/>
</dbReference>
<reference evidence="1" key="2">
    <citation type="journal article" date="2008" name="Genome Biol.">
        <title>Improved genome assembly and evidence-based global gene model set for the chordate Ciona intestinalis: new insight into intron and operon populations.</title>
        <authorList>
            <person name="Satou Y."/>
            <person name="Mineta K."/>
            <person name="Ogasawara M."/>
            <person name="Sasakura Y."/>
            <person name="Shoguchi E."/>
            <person name="Ueno K."/>
            <person name="Yamada L."/>
            <person name="Matsumoto J."/>
            <person name="Wasserscheid J."/>
            <person name="Dewar K."/>
            <person name="Wiley G.B."/>
            <person name="Macmil S.L."/>
            <person name="Roe B.A."/>
            <person name="Zeller R.W."/>
            <person name="Hastings K.E."/>
            <person name="Lemaire P."/>
            <person name="Lindquist E."/>
            <person name="Endo T."/>
            <person name="Hotta K."/>
            <person name="Inaba K."/>
        </authorList>
    </citation>
    <scope>NUCLEOTIDE SEQUENCE [LARGE SCALE GENOMIC DNA]</scope>
    <source>
        <strain evidence="1">wild type</strain>
    </source>
</reference>
<dbReference type="HOGENOM" id="CLU_3260250_0_0_1"/>
<proteinExistence type="predicted"/>
<accession>H2XMJ1</accession>
<evidence type="ECO:0000313" key="2">
    <source>
        <dbReference type="Proteomes" id="UP000008144"/>
    </source>
</evidence>
<reference evidence="2" key="1">
    <citation type="journal article" date="2002" name="Science">
        <title>The draft genome of Ciona intestinalis: insights into chordate and vertebrate origins.</title>
        <authorList>
            <person name="Dehal P."/>
            <person name="Satou Y."/>
            <person name="Campbell R.K."/>
            <person name="Chapman J."/>
            <person name="Degnan B."/>
            <person name="De Tomaso A."/>
            <person name="Davidson B."/>
            <person name="Di Gregorio A."/>
            <person name="Gelpke M."/>
            <person name="Goodstein D.M."/>
            <person name="Harafuji N."/>
            <person name="Hastings K.E."/>
            <person name="Ho I."/>
            <person name="Hotta K."/>
            <person name="Huang W."/>
            <person name="Kawashima T."/>
            <person name="Lemaire P."/>
            <person name="Martinez D."/>
            <person name="Meinertzhagen I.A."/>
            <person name="Necula S."/>
            <person name="Nonaka M."/>
            <person name="Putnam N."/>
            <person name="Rash S."/>
            <person name="Saiga H."/>
            <person name="Satake M."/>
            <person name="Terry A."/>
            <person name="Yamada L."/>
            <person name="Wang H.G."/>
            <person name="Awazu S."/>
            <person name="Azumi K."/>
            <person name="Boore J."/>
            <person name="Branno M."/>
            <person name="Chin-Bow S."/>
            <person name="DeSantis R."/>
            <person name="Doyle S."/>
            <person name="Francino P."/>
            <person name="Keys D.N."/>
            <person name="Haga S."/>
            <person name="Hayashi H."/>
            <person name="Hino K."/>
            <person name="Imai K.S."/>
            <person name="Inaba K."/>
            <person name="Kano S."/>
            <person name="Kobayashi K."/>
            <person name="Kobayashi M."/>
            <person name="Lee B.I."/>
            <person name="Makabe K.W."/>
            <person name="Manohar C."/>
            <person name="Matassi G."/>
            <person name="Medina M."/>
            <person name="Mochizuki Y."/>
            <person name="Mount S."/>
            <person name="Morishita T."/>
            <person name="Miura S."/>
            <person name="Nakayama A."/>
            <person name="Nishizaka S."/>
            <person name="Nomoto H."/>
            <person name="Ohta F."/>
            <person name="Oishi K."/>
            <person name="Rigoutsos I."/>
            <person name="Sano M."/>
            <person name="Sasaki A."/>
            <person name="Sasakura Y."/>
            <person name="Shoguchi E."/>
            <person name="Shin-i T."/>
            <person name="Spagnuolo A."/>
            <person name="Stainier D."/>
            <person name="Suzuki M.M."/>
            <person name="Tassy O."/>
            <person name="Takatori N."/>
            <person name="Tokuoka M."/>
            <person name="Yagi K."/>
            <person name="Yoshizaki F."/>
            <person name="Wada S."/>
            <person name="Zhang C."/>
            <person name="Hyatt P.D."/>
            <person name="Larimer F."/>
            <person name="Detter C."/>
            <person name="Doggett N."/>
            <person name="Glavina T."/>
            <person name="Hawkins T."/>
            <person name="Richardson P."/>
            <person name="Lucas S."/>
            <person name="Kohara Y."/>
            <person name="Levine M."/>
            <person name="Satoh N."/>
            <person name="Rokhsar D.S."/>
        </authorList>
    </citation>
    <scope>NUCLEOTIDE SEQUENCE [LARGE SCALE GENOMIC DNA]</scope>
</reference>
<sequence length="42" mass="5000">MEGWWALFGGRRGKMGQSLMVYERVVWTASKDNRRWRGFHVG</sequence>
<keyword evidence="2" id="KW-1185">Reference proteome</keyword>
<reference evidence="1" key="4">
    <citation type="submission" date="2025-09" db="UniProtKB">
        <authorList>
            <consortium name="Ensembl"/>
        </authorList>
    </citation>
    <scope>IDENTIFICATION</scope>
</reference>
<dbReference type="AlphaFoldDB" id="H2XMJ1"/>
<organism evidence="1 2">
    <name type="scientific">Ciona intestinalis</name>
    <name type="common">Transparent sea squirt</name>
    <name type="synonym">Ascidia intestinalis</name>
    <dbReference type="NCBI Taxonomy" id="7719"/>
    <lineage>
        <taxon>Eukaryota</taxon>
        <taxon>Metazoa</taxon>
        <taxon>Chordata</taxon>
        <taxon>Tunicata</taxon>
        <taxon>Ascidiacea</taxon>
        <taxon>Phlebobranchia</taxon>
        <taxon>Cionidae</taxon>
        <taxon>Ciona</taxon>
    </lineage>
</organism>